<name>A0A6A6GSS3_VIRVR</name>
<sequence length="444" mass="49069">MAQEQDDNPVTFRQPASTTLQDDPNRPGRSLMGLFQEQTAAQKAASEPLNGLDLIVQSFPLLQDALIICQKRCDCSTCPDGGAIGLGKPSCLRETAINILFTLLGHGIAEGFGVSDISGIIPAIVHRSAVSGILMHVVRFKRIIWDSWFSLAASIFLGCQSSDARLSRSQGAGELVAVQHGSMVVVARWACLGNQLQKTDIFSLFQAEGHLRGLQDEYALVQVEKTTDLDDCNLGDQTPWITRRNQGLQTEAFQEDYSKDLSTPSLTHWMINDEGPCSHLLIVIQTSSFDRIINPARAIMSLFRSVYVSCKHNDKQHTVMVVKTTASMWNLESALSKWNSWNNHVQPTQPIQSAMHPERKSQATDEGREGIPTLYVSHTLDTELKMNVAFALSPFGLVVKHPTRSCLKCAVEAVSNIDTHGNAWRIVNKDIFEGQLVIRSSDDR</sequence>
<dbReference type="Proteomes" id="UP000800092">
    <property type="component" value="Unassembled WGS sequence"/>
</dbReference>
<dbReference type="OrthoDB" id="3526561at2759"/>
<gene>
    <name evidence="2" type="ORF">EV356DRAFT_571795</name>
</gene>
<reference evidence="2" key="1">
    <citation type="journal article" date="2020" name="Stud. Mycol.">
        <title>101 Dothideomycetes genomes: a test case for predicting lifestyles and emergence of pathogens.</title>
        <authorList>
            <person name="Haridas S."/>
            <person name="Albert R."/>
            <person name="Binder M."/>
            <person name="Bloem J."/>
            <person name="Labutti K."/>
            <person name="Salamov A."/>
            <person name="Andreopoulos B."/>
            <person name="Baker S."/>
            <person name="Barry K."/>
            <person name="Bills G."/>
            <person name="Bluhm B."/>
            <person name="Cannon C."/>
            <person name="Castanera R."/>
            <person name="Culley D."/>
            <person name="Daum C."/>
            <person name="Ezra D."/>
            <person name="Gonzalez J."/>
            <person name="Henrissat B."/>
            <person name="Kuo A."/>
            <person name="Liang C."/>
            <person name="Lipzen A."/>
            <person name="Lutzoni F."/>
            <person name="Magnuson J."/>
            <person name="Mondo S."/>
            <person name="Nolan M."/>
            <person name="Ohm R."/>
            <person name="Pangilinan J."/>
            <person name="Park H.-J."/>
            <person name="Ramirez L."/>
            <person name="Alfaro M."/>
            <person name="Sun H."/>
            <person name="Tritt A."/>
            <person name="Yoshinaga Y."/>
            <person name="Zwiers L.-H."/>
            <person name="Turgeon B."/>
            <person name="Goodwin S."/>
            <person name="Spatafora J."/>
            <person name="Crous P."/>
            <person name="Grigoriev I."/>
        </authorList>
    </citation>
    <scope>NUCLEOTIDE SEQUENCE</scope>
    <source>
        <strain evidence="2">Tuck. ex Michener</strain>
    </source>
</reference>
<dbReference type="EMBL" id="ML991912">
    <property type="protein sequence ID" value="KAF2228550.1"/>
    <property type="molecule type" value="Genomic_DNA"/>
</dbReference>
<organism evidence="2 3">
    <name type="scientific">Viridothelium virens</name>
    <name type="common">Speckled blister lichen</name>
    <name type="synonym">Trypethelium virens</name>
    <dbReference type="NCBI Taxonomy" id="1048519"/>
    <lineage>
        <taxon>Eukaryota</taxon>
        <taxon>Fungi</taxon>
        <taxon>Dikarya</taxon>
        <taxon>Ascomycota</taxon>
        <taxon>Pezizomycotina</taxon>
        <taxon>Dothideomycetes</taxon>
        <taxon>Dothideomycetes incertae sedis</taxon>
        <taxon>Trypetheliales</taxon>
        <taxon>Trypetheliaceae</taxon>
        <taxon>Viridothelium</taxon>
    </lineage>
</organism>
<proteinExistence type="predicted"/>
<evidence type="ECO:0000313" key="3">
    <source>
        <dbReference type="Proteomes" id="UP000800092"/>
    </source>
</evidence>
<keyword evidence="3" id="KW-1185">Reference proteome</keyword>
<accession>A0A6A6GSS3</accession>
<evidence type="ECO:0000256" key="1">
    <source>
        <dbReference type="SAM" id="MobiDB-lite"/>
    </source>
</evidence>
<evidence type="ECO:0000313" key="2">
    <source>
        <dbReference type="EMBL" id="KAF2228550.1"/>
    </source>
</evidence>
<dbReference type="AlphaFoldDB" id="A0A6A6GSS3"/>
<protein>
    <submittedName>
        <fullName evidence="2">Uncharacterized protein</fullName>
    </submittedName>
</protein>
<feature type="region of interest" description="Disordered" evidence="1">
    <location>
        <begin position="1"/>
        <end position="28"/>
    </location>
</feature>